<keyword evidence="1" id="KW-0158">Chromosome</keyword>
<keyword evidence="1" id="KW-0539">Nucleus</keyword>
<comment type="function">
    <text evidence="1">Telomerase is a ribonucleoprotein enzyme essential for the replication of chromosome termini in most eukaryotes. It elongates telomeres. It is a reverse transcriptase that adds simple sequence repeats to chromosome ends by copying a template sequence within the RNA component of the enzyme.</text>
</comment>
<keyword evidence="1" id="KW-0695">RNA-directed DNA polymerase</keyword>
<protein>
    <recommendedName>
        <fullName evidence="1">Telomerase reverse transcriptase</fullName>
        <ecNumber evidence="1">2.7.7.49</ecNumber>
    </recommendedName>
    <alternativeName>
        <fullName evidence="1">Telomerase catalytic subunit</fullName>
    </alternativeName>
</protein>
<dbReference type="EC" id="2.7.7.49" evidence="1"/>
<feature type="non-terminal residue" evidence="3">
    <location>
        <position position="116"/>
    </location>
</feature>
<evidence type="ECO:0000313" key="4">
    <source>
        <dbReference type="Proteomes" id="UP001162483"/>
    </source>
</evidence>
<comment type="catalytic activity">
    <reaction evidence="1">
        <text>DNA(n) + a 2'-deoxyribonucleoside 5'-triphosphate = DNA(n+1) + diphosphate</text>
        <dbReference type="Rhea" id="RHEA:22508"/>
        <dbReference type="Rhea" id="RHEA-COMP:17339"/>
        <dbReference type="Rhea" id="RHEA-COMP:17340"/>
        <dbReference type="ChEBI" id="CHEBI:33019"/>
        <dbReference type="ChEBI" id="CHEBI:61560"/>
        <dbReference type="ChEBI" id="CHEBI:173112"/>
        <dbReference type="EC" id="2.7.7.49"/>
    </reaction>
</comment>
<dbReference type="PANTHER" id="PTHR12066">
    <property type="entry name" value="TELOMERASE REVERSE TRANSCRIPTASE"/>
    <property type="match status" value="1"/>
</dbReference>
<comment type="caution">
    <text evidence="3">The sequence shown here is derived from an EMBL/GenBank/DDBJ whole genome shotgun (WGS) entry which is preliminary data.</text>
</comment>
<keyword evidence="1" id="KW-0548">Nucleotidyltransferase</keyword>
<keyword evidence="1" id="KW-0779">Telomere</keyword>
<dbReference type="EMBL" id="CATNWA010016242">
    <property type="protein sequence ID" value="CAI9591123.1"/>
    <property type="molecule type" value="Genomic_DNA"/>
</dbReference>
<evidence type="ECO:0000313" key="3">
    <source>
        <dbReference type="EMBL" id="CAI9591123.1"/>
    </source>
</evidence>
<accession>A0ABN9F6K9</accession>
<dbReference type="PANTHER" id="PTHR12066:SF0">
    <property type="entry name" value="TELOMERASE REVERSE TRANSCRIPTASE"/>
    <property type="match status" value="1"/>
</dbReference>
<dbReference type="InterPro" id="IPR003545">
    <property type="entry name" value="Telomerase_RT"/>
</dbReference>
<dbReference type="Proteomes" id="UP001162483">
    <property type="component" value="Unassembled WGS sequence"/>
</dbReference>
<evidence type="ECO:0000256" key="1">
    <source>
        <dbReference type="RuleBase" id="RU365061"/>
    </source>
</evidence>
<dbReference type="InterPro" id="IPR000477">
    <property type="entry name" value="RT_dom"/>
</dbReference>
<reference evidence="3" key="1">
    <citation type="submission" date="2023-05" db="EMBL/GenBank/DDBJ databases">
        <authorList>
            <person name="Stuckert A."/>
        </authorList>
    </citation>
    <scope>NUCLEOTIDE SEQUENCE</scope>
</reference>
<keyword evidence="1" id="KW-0808">Transferase</keyword>
<dbReference type="PROSITE" id="PS50878">
    <property type="entry name" value="RT_POL"/>
    <property type="match status" value="1"/>
</dbReference>
<comment type="subcellular location">
    <subcellularLocation>
        <location evidence="1">Nucleus</location>
    </subcellularLocation>
    <subcellularLocation>
        <location evidence="1">Chromosome</location>
        <location evidence="1">Telomere</location>
    </subcellularLocation>
</comment>
<name>A0ABN9F6K9_9NEOB</name>
<keyword evidence="1" id="KW-0460">Magnesium</keyword>
<keyword evidence="1" id="KW-0479">Metal-binding</keyword>
<organism evidence="3 4">
    <name type="scientific">Staurois parvus</name>
    <dbReference type="NCBI Taxonomy" id="386267"/>
    <lineage>
        <taxon>Eukaryota</taxon>
        <taxon>Metazoa</taxon>
        <taxon>Chordata</taxon>
        <taxon>Craniata</taxon>
        <taxon>Vertebrata</taxon>
        <taxon>Euteleostomi</taxon>
        <taxon>Amphibia</taxon>
        <taxon>Batrachia</taxon>
        <taxon>Anura</taxon>
        <taxon>Neobatrachia</taxon>
        <taxon>Ranoidea</taxon>
        <taxon>Ranidae</taxon>
        <taxon>Staurois</taxon>
    </lineage>
</organism>
<evidence type="ECO:0000259" key="2">
    <source>
        <dbReference type="PROSITE" id="PS50878"/>
    </source>
</evidence>
<sequence>MQQKKNHSLVSTLRFIPKKNGLRPIAKIYSSLELQPRKETVQKKIHHFISQVKNLFSVLNFERSKSPEIIGSSVFGLDEIYKKWKKFVIGIQASNEERVKFYFVKTDVKGAYETIP</sequence>
<proteinExistence type="inferred from homology"/>
<gene>
    <name evidence="3" type="ORF">SPARVUS_LOCUS11146507</name>
</gene>
<keyword evidence="4" id="KW-1185">Reference proteome</keyword>
<comment type="similarity">
    <text evidence="1">Belongs to the reverse transcriptase family. Telomerase subfamily.</text>
</comment>
<feature type="domain" description="Reverse transcriptase" evidence="2">
    <location>
        <begin position="1"/>
        <end position="116"/>
    </location>
</feature>